<dbReference type="CDD" id="cd06606">
    <property type="entry name" value="STKc_MAPKKK"/>
    <property type="match status" value="1"/>
</dbReference>
<dbReference type="SMART" id="SM00220">
    <property type="entry name" value="S_TKc"/>
    <property type="match status" value="1"/>
</dbReference>
<dbReference type="Proteomes" id="UP000664859">
    <property type="component" value="Unassembled WGS sequence"/>
</dbReference>
<dbReference type="PIRSF" id="PIRSF000615">
    <property type="entry name" value="TyrPK_CSF1-R"/>
    <property type="match status" value="1"/>
</dbReference>
<dbReference type="EMBL" id="JAFCMP010000290">
    <property type="protein sequence ID" value="KAG5181874.1"/>
    <property type="molecule type" value="Genomic_DNA"/>
</dbReference>
<dbReference type="PANTHER" id="PTHR11584">
    <property type="entry name" value="SERINE/THREONINE PROTEIN KINASE"/>
    <property type="match status" value="1"/>
</dbReference>
<protein>
    <submittedName>
        <fullName evidence="11">Ha-tagged protein kinase</fullName>
    </submittedName>
</protein>
<evidence type="ECO:0000313" key="11">
    <source>
        <dbReference type="EMBL" id="KAG5181874.1"/>
    </source>
</evidence>
<evidence type="ECO:0000256" key="7">
    <source>
        <dbReference type="PIRSR" id="PIRSR000615-3"/>
    </source>
</evidence>
<keyword evidence="3 8" id="KW-0547">Nucleotide-binding</keyword>
<evidence type="ECO:0000259" key="10">
    <source>
        <dbReference type="PROSITE" id="PS50011"/>
    </source>
</evidence>
<proteinExistence type="inferred from homology"/>
<name>A0A835YVT9_9STRA</name>
<evidence type="ECO:0000256" key="2">
    <source>
        <dbReference type="ARBA" id="ARBA00022679"/>
    </source>
</evidence>
<dbReference type="InterPro" id="IPR017441">
    <property type="entry name" value="Protein_kinase_ATP_BS"/>
</dbReference>
<keyword evidence="1 9" id="KW-0723">Serine/threonine-protein kinase</keyword>
<feature type="binding site" evidence="7">
    <location>
        <position position="178"/>
    </location>
    <ligand>
        <name>Mg(2+)</name>
        <dbReference type="ChEBI" id="CHEBI:18420"/>
    </ligand>
</feature>
<dbReference type="InterPro" id="IPR011009">
    <property type="entry name" value="Kinase-like_dom_sf"/>
</dbReference>
<evidence type="ECO:0000256" key="3">
    <source>
        <dbReference type="ARBA" id="ARBA00022741"/>
    </source>
</evidence>
<comment type="similarity">
    <text evidence="9">Belongs to the protein kinase superfamily.</text>
</comment>
<dbReference type="AlphaFoldDB" id="A0A835YVT9"/>
<dbReference type="GO" id="GO:0046872">
    <property type="term" value="F:metal ion binding"/>
    <property type="evidence" value="ECO:0007669"/>
    <property type="project" value="UniProtKB-KW"/>
</dbReference>
<dbReference type="Pfam" id="PF00069">
    <property type="entry name" value="Pkinase"/>
    <property type="match status" value="1"/>
</dbReference>
<comment type="caution">
    <text evidence="11">The sequence shown here is derived from an EMBL/GenBank/DDBJ whole genome shotgun (WGS) entry which is preliminary data.</text>
</comment>
<feature type="binding site" evidence="7">
    <location>
        <position position="165"/>
    </location>
    <ligand>
        <name>Mg(2+)</name>
        <dbReference type="ChEBI" id="CHEBI:18420"/>
    </ligand>
</feature>
<keyword evidence="5 8" id="KW-0067">ATP-binding</keyword>
<dbReference type="PROSITE" id="PS00107">
    <property type="entry name" value="PROTEIN_KINASE_ATP"/>
    <property type="match status" value="1"/>
</dbReference>
<dbReference type="OrthoDB" id="266718at2759"/>
<reference evidence="11" key="1">
    <citation type="submission" date="2021-02" db="EMBL/GenBank/DDBJ databases">
        <title>First Annotated Genome of the Yellow-green Alga Tribonema minus.</title>
        <authorList>
            <person name="Mahan K.M."/>
        </authorList>
    </citation>
    <scope>NUCLEOTIDE SEQUENCE</scope>
    <source>
        <strain evidence="11">UTEX B ZZ1240</strain>
    </source>
</reference>
<keyword evidence="7" id="KW-0460">Magnesium</keyword>
<feature type="non-terminal residue" evidence="11">
    <location>
        <position position="293"/>
    </location>
</feature>
<dbReference type="Gene3D" id="1.10.510.10">
    <property type="entry name" value="Transferase(Phosphotransferase) domain 1"/>
    <property type="match status" value="1"/>
</dbReference>
<evidence type="ECO:0000256" key="9">
    <source>
        <dbReference type="RuleBase" id="RU000304"/>
    </source>
</evidence>
<dbReference type="InterPro" id="IPR008271">
    <property type="entry name" value="Ser/Thr_kinase_AS"/>
</dbReference>
<accession>A0A835YVT9</accession>
<dbReference type="SUPFAM" id="SSF56112">
    <property type="entry name" value="Protein kinase-like (PK-like)"/>
    <property type="match status" value="1"/>
</dbReference>
<dbReference type="PROSITE" id="PS50011">
    <property type="entry name" value="PROTEIN_KINASE_DOM"/>
    <property type="match status" value="1"/>
</dbReference>
<dbReference type="GO" id="GO:0005524">
    <property type="term" value="F:ATP binding"/>
    <property type="evidence" value="ECO:0007669"/>
    <property type="project" value="UniProtKB-UniRule"/>
</dbReference>
<evidence type="ECO:0000313" key="12">
    <source>
        <dbReference type="Proteomes" id="UP000664859"/>
    </source>
</evidence>
<dbReference type="InterPro" id="IPR000719">
    <property type="entry name" value="Prot_kinase_dom"/>
</dbReference>
<keyword evidence="2" id="KW-0808">Transferase</keyword>
<evidence type="ECO:0000256" key="1">
    <source>
        <dbReference type="ARBA" id="ARBA00022527"/>
    </source>
</evidence>
<keyword evidence="4 11" id="KW-0418">Kinase</keyword>
<dbReference type="PANTHER" id="PTHR11584:SF369">
    <property type="entry name" value="MITOGEN-ACTIVATED PROTEIN KINASE KINASE KINASE 19-RELATED"/>
    <property type="match status" value="1"/>
</dbReference>
<feature type="domain" description="Protein kinase" evidence="10">
    <location>
        <begin position="38"/>
        <end position="293"/>
    </location>
</feature>
<organism evidence="11 12">
    <name type="scientific">Tribonema minus</name>
    <dbReference type="NCBI Taxonomy" id="303371"/>
    <lineage>
        <taxon>Eukaryota</taxon>
        <taxon>Sar</taxon>
        <taxon>Stramenopiles</taxon>
        <taxon>Ochrophyta</taxon>
        <taxon>PX clade</taxon>
        <taxon>Xanthophyceae</taxon>
        <taxon>Tribonematales</taxon>
        <taxon>Tribonemataceae</taxon>
        <taxon>Tribonema</taxon>
    </lineage>
</organism>
<keyword evidence="7" id="KW-0479">Metal-binding</keyword>
<sequence>MTASAAGGIGITTRGNGGDACLAAPQVAHGKGQGVGEWVLGRMLGRGAFGVVYKARLVPSGETVAVKTINIDGLNENELRAVENEIMMMRHLHHPNVVHYLGMEAHPKHLNIFLEYVDGGSLRKMLEKTGPLSEPHTACNTKQILEGLRHLHTRNITHRDVKGANILVCRDGSLKLADFGAAKRMGHESVCGGLKGTPHWMAPEVIRGQQMASGWFKADVWSVGCTVVEMLTGRMPWPNISNPMAAMYRIANGEKPPLDRDISPEASAFVDSCCSADPMQRKSVDQLMQSAFL</sequence>
<feature type="active site" description="Proton acceptor" evidence="6">
    <location>
        <position position="160"/>
    </location>
</feature>
<dbReference type="PROSITE" id="PS00108">
    <property type="entry name" value="PROTEIN_KINASE_ST"/>
    <property type="match status" value="1"/>
</dbReference>
<evidence type="ECO:0000256" key="8">
    <source>
        <dbReference type="PROSITE-ProRule" id="PRU10141"/>
    </source>
</evidence>
<evidence type="ECO:0000256" key="5">
    <source>
        <dbReference type="ARBA" id="ARBA00022840"/>
    </source>
</evidence>
<evidence type="ECO:0000256" key="6">
    <source>
        <dbReference type="PIRSR" id="PIRSR000615-1"/>
    </source>
</evidence>
<keyword evidence="12" id="KW-1185">Reference proteome</keyword>
<feature type="binding site" evidence="8">
    <location>
        <position position="67"/>
    </location>
    <ligand>
        <name>ATP</name>
        <dbReference type="ChEBI" id="CHEBI:30616"/>
    </ligand>
</feature>
<gene>
    <name evidence="11" type="ORF">JKP88DRAFT_165231</name>
</gene>
<dbReference type="GO" id="GO:0004674">
    <property type="term" value="F:protein serine/threonine kinase activity"/>
    <property type="evidence" value="ECO:0007669"/>
    <property type="project" value="UniProtKB-KW"/>
</dbReference>
<evidence type="ECO:0000256" key="4">
    <source>
        <dbReference type="ARBA" id="ARBA00022777"/>
    </source>
</evidence>